<protein>
    <recommendedName>
        <fullName evidence="4">G protein-coupled receptor</fullName>
    </recommendedName>
</protein>
<name>A0AAN5I2S8_9BILA</name>
<sequence>FIVIPIIMFFIQVELRCFPFFVPLIGMFILPLHPIVHNLILLFIMPTYRRAIAKLFLRLTKIRIGQTPSVSYSVNVN</sequence>
<evidence type="ECO:0000313" key="3">
    <source>
        <dbReference type="Proteomes" id="UP001328107"/>
    </source>
</evidence>
<organism evidence="2 3">
    <name type="scientific">Pristionchus mayeri</name>
    <dbReference type="NCBI Taxonomy" id="1317129"/>
    <lineage>
        <taxon>Eukaryota</taxon>
        <taxon>Metazoa</taxon>
        <taxon>Ecdysozoa</taxon>
        <taxon>Nematoda</taxon>
        <taxon>Chromadorea</taxon>
        <taxon>Rhabditida</taxon>
        <taxon>Rhabditina</taxon>
        <taxon>Diplogasteromorpha</taxon>
        <taxon>Diplogasteroidea</taxon>
        <taxon>Neodiplogasteridae</taxon>
        <taxon>Pristionchus</taxon>
    </lineage>
</organism>
<feature type="non-terminal residue" evidence="2">
    <location>
        <position position="1"/>
    </location>
</feature>
<reference evidence="3" key="1">
    <citation type="submission" date="2022-10" db="EMBL/GenBank/DDBJ databases">
        <title>Genome assembly of Pristionchus species.</title>
        <authorList>
            <person name="Yoshida K."/>
            <person name="Sommer R.J."/>
        </authorList>
    </citation>
    <scope>NUCLEOTIDE SEQUENCE [LARGE SCALE GENOMIC DNA]</scope>
    <source>
        <strain evidence="3">RS5460</strain>
    </source>
</reference>
<keyword evidence="1" id="KW-0812">Transmembrane</keyword>
<dbReference type="Proteomes" id="UP001328107">
    <property type="component" value="Unassembled WGS sequence"/>
</dbReference>
<accession>A0AAN5I2S8</accession>
<comment type="caution">
    <text evidence="2">The sequence shown here is derived from an EMBL/GenBank/DDBJ whole genome shotgun (WGS) entry which is preliminary data.</text>
</comment>
<gene>
    <name evidence="2" type="ORF">PMAYCL1PPCAC_19829</name>
</gene>
<keyword evidence="1" id="KW-1133">Transmembrane helix</keyword>
<dbReference type="AlphaFoldDB" id="A0AAN5I2S8"/>
<keyword evidence="1" id="KW-0472">Membrane</keyword>
<evidence type="ECO:0000256" key="1">
    <source>
        <dbReference type="SAM" id="Phobius"/>
    </source>
</evidence>
<proteinExistence type="predicted"/>
<dbReference type="EMBL" id="BTRK01000004">
    <property type="protein sequence ID" value="GMR49634.1"/>
    <property type="molecule type" value="Genomic_DNA"/>
</dbReference>
<feature type="transmembrane region" description="Helical" evidence="1">
    <location>
        <begin position="20"/>
        <end position="44"/>
    </location>
</feature>
<evidence type="ECO:0000313" key="2">
    <source>
        <dbReference type="EMBL" id="GMR49634.1"/>
    </source>
</evidence>
<keyword evidence="3" id="KW-1185">Reference proteome</keyword>
<evidence type="ECO:0008006" key="4">
    <source>
        <dbReference type="Google" id="ProtNLM"/>
    </source>
</evidence>